<evidence type="ECO:0000313" key="1">
    <source>
        <dbReference type="EMBL" id="GCC48967.1"/>
    </source>
</evidence>
<accession>A0A401U241</accession>
<feature type="non-terminal residue" evidence="1">
    <location>
        <position position="34"/>
    </location>
</feature>
<comment type="caution">
    <text evidence="1">The sequence shown here is derived from an EMBL/GenBank/DDBJ whole genome shotgun (WGS) entry which is preliminary data.</text>
</comment>
<proteinExistence type="predicted"/>
<organism evidence="1 2">
    <name type="scientific">Chiloscyllium punctatum</name>
    <name type="common">Brownbanded bambooshark</name>
    <name type="synonym">Hemiscyllium punctatum</name>
    <dbReference type="NCBI Taxonomy" id="137246"/>
    <lineage>
        <taxon>Eukaryota</taxon>
        <taxon>Metazoa</taxon>
        <taxon>Chordata</taxon>
        <taxon>Craniata</taxon>
        <taxon>Vertebrata</taxon>
        <taxon>Chondrichthyes</taxon>
        <taxon>Elasmobranchii</taxon>
        <taxon>Galeomorphii</taxon>
        <taxon>Galeoidea</taxon>
        <taxon>Orectolobiformes</taxon>
        <taxon>Hemiscylliidae</taxon>
        <taxon>Chiloscyllium</taxon>
    </lineage>
</organism>
<gene>
    <name evidence="1" type="ORF">chiPu_0032974</name>
</gene>
<sequence>MCSLTFGKRGAGKRKRSRHIVSSWSLSRIRAGNR</sequence>
<name>A0A401U241_CHIPU</name>
<keyword evidence="2" id="KW-1185">Reference proteome</keyword>
<dbReference type="AlphaFoldDB" id="A0A401U241"/>
<dbReference type="EMBL" id="BEZZ01250554">
    <property type="protein sequence ID" value="GCC48967.1"/>
    <property type="molecule type" value="Genomic_DNA"/>
</dbReference>
<evidence type="ECO:0000313" key="2">
    <source>
        <dbReference type="Proteomes" id="UP000287033"/>
    </source>
</evidence>
<protein>
    <submittedName>
        <fullName evidence="1">Uncharacterized protein</fullName>
    </submittedName>
</protein>
<reference evidence="1 2" key="1">
    <citation type="journal article" date="2018" name="Nat. Ecol. Evol.">
        <title>Shark genomes provide insights into elasmobranch evolution and the origin of vertebrates.</title>
        <authorList>
            <person name="Hara Y"/>
            <person name="Yamaguchi K"/>
            <person name="Onimaru K"/>
            <person name="Kadota M"/>
            <person name="Koyanagi M"/>
            <person name="Keeley SD"/>
            <person name="Tatsumi K"/>
            <person name="Tanaka K"/>
            <person name="Motone F"/>
            <person name="Kageyama Y"/>
            <person name="Nozu R"/>
            <person name="Adachi N"/>
            <person name="Nishimura O"/>
            <person name="Nakagawa R"/>
            <person name="Tanegashima C"/>
            <person name="Kiyatake I"/>
            <person name="Matsumoto R"/>
            <person name="Murakumo K"/>
            <person name="Nishida K"/>
            <person name="Terakita A"/>
            <person name="Kuratani S"/>
            <person name="Sato K"/>
            <person name="Hyodo S Kuraku.S."/>
        </authorList>
    </citation>
    <scope>NUCLEOTIDE SEQUENCE [LARGE SCALE GENOMIC DNA]</scope>
</reference>
<dbReference type="Proteomes" id="UP000287033">
    <property type="component" value="Unassembled WGS sequence"/>
</dbReference>